<dbReference type="PROSITE" id="PS50835">
    <property type="entry name" value="IG_LIKE"/>
    <property type="match status" value="1"/>
</dbReference>
<dbReference type="InterPro" id="IPR036179">
    <property type="entry name" value="Ig-like_dom_sf"/>
</dbReference>
<keyword evidence="1" id="KW-0812">Transmembrane</keyword>
<accession>A0A9N7VU00</accession>
<keyword evidence="1" id="KW-1133">Transmembrane helix</keyword>
<evidence type="ECO:0000256" key="1">
    <source>
        <dbReference type="SAM" id="Phobius"/>
    </source>
</evidence>
<feature type="domain" description="Ig-like" evidence="3">
    <location>
        <begin position="26"/>
        <end position="116"/>
    </location>
</feature>
<keyword evidence="1" id="KW-0472">Membrane</keyword>
<dbReference type="GO" id="GO:0038023">
    <property type="term" value="F:signaling receptor activity"/>
    <property type="evidence" value="ECO:0007669"/>
    <property type="project" value="InterPro"/>
</dbReference>
<feature type="chain" id="PRO_5040367456" description="Ig-like domain-containing protein" evidence="2">
    <location>
        <begin position="18"/>
        <end position="215"/>
    </location>
</feature>
<dbReference type="InterPro" id="IPR007110">
    <property type="entry name" value="Ig-like_dom"/>
</dbReference>
<dbReference type="PANTHER" id="PTHR15343">
    <property type="entry name" value="CD7"/>
    <property type="match status" value="1"/>
</dbReference>
<evidence type="ECO:0000313" key="4">
    <source>
        <dbReference type="EMBL" id="CAB1458286.1"/>
    </source>
</evidence>
<name>A0A9N7VU00_PLEPL</name>
<keyword evidence="2" id="KW-0732">Signal</keyword>
<proteinExistence type="predicted"/>
<dbReference type="GO" id="GO:0016020">
    <property type="term" value="C:membrane"/>
    <property type="evidence" value="ECO:0007669"/>
    <property type="project" value="InterPro"/>
</dbReference>
<evidence type="ECO:0000259" key="3">
    <source>
        <dbReference type="PROSITE" id="PS50835"/>
    </source>
</evidence>
<organism evidence="4 5">
    <name type="scientific">Pleuronectes platessa</name>
    <name type="common">European plaice</name>
    <dbReference type="NCBI Taxonomy" id="8262"/>
    <lineage>
        <taxon>Eukaryota</taxon>
        <taxon>Metazoa</taxon>
        <taxon>Chordata</taxon>
        <taxon>Craniata</taxon>
        <taxon>Vertebrata</taxon>
        <taxon>Euteleostomi</taxon>
        <taxon>Actinopterygii</taxon>
        <taxon>Neopterygii</taxon>
        <taxon>Teleostei</taxon>
        <taxon>Neoteleostei</taxon>
        <taxon>Acanthomorphata</taxon>
        <taxon>Carangaria</taxon>
        <taxon>Pleuronectiformes</taxon>
        <taxon>Pleuronectoidei</taxon>
        <taxon>Pleuronectidae</taxon>
        <taxon>Pleuronectes</taxon>
    </lineage>
</organism>
<dbReference type="EMBL" id="CADEAL010004381">
    <property type="protein sequence ID" value="CAB1458286.1"/>
    <property type="molecule type" value="Genomic_DNA"/>
</dbReference>
<dbReference type="SMART" id="SM00409">
    <property type="entry name" value="IG"/>
    <property type="match status" value="1"/>
</dbReference>
<dbReference type="InterPro" id="IPR013106">
    <property type="entry name" value="Ig_V-set"/>
</dbReference>
<feature type="transmembrane region" description="Helical" evidence="1">
    <location>
        <begin position="146"/>
        <end position="169"/>
    </location>
</feature>
<dbReference type="InterPro" id="IPR013783">
    <property type="entry name" value="Ig-like_fold"/>
</dbReference>
<dbReference type="Gene3D" id="2.60.40.10">
    <property type="entry name" value="Immunoglobulins"/>
    <property type="match status" value="1"/>
</dbReference>
<evidence type="ECO:0000313" key="5">
    <source>
        <dbReference type="Proteomes" id="UP001153269"/>
    </source>
</evidence>
<gene>
    <name evidence="4" type="ORF">PLEPLA_LOCUS46116</name>
</gene>
<dbReference type="AlphaFoldDB" id="A0A9N7VU00"/>
<comment type="caution">
    <text evidence="4">The sequence shown here is derived from an EMBL/GenBank/DDBJ whole genome shotgun (WGS) entry which is preliminary data.</text>
</comment>
<dbReference type="CDD" id="cd00099">
    <property type="entry name" value="IgV"/>
    <property type="match status" value="1"/>
</dbReference>
<dbReference type="Pfam" id="PF07686">
    <property type="entry name" value="V-set"/>
    <property type="match status" value="1"/>
</dbReference>
<dbReference type="Proteomes" id="UP001153269">
    <property type="component" value="Unassembled WGS sequence"/>
</dbReference>
<sequence>MLLSWFIVFLCISANTGDVLLLRKPGENVTLQCSFAECVSSIDGCVGMYLYHGLNPEKEVLYYHYSEKVTPRKRYSQRVEKNGSLGNHTLTISNLVAEDSGLYRCDYKRTTETDVKCTGYILVVSEPTSRPEEEHQLHVDEKCPPLVWVAVATCAISIFATIIFVLLILKLKQWTRSRRTAGSVPIECVYEVMTKNRIVPEAAPEVFSPNTYDFA</sequence>
<reference evidence="4" key="1">
    <citation type="submission" date="2020-03" db="EMBL/GenBank/DDBJ databases">
        <authorList>
            <person name="Weist P."/>
        </authorList>
    </citation>
    <scope>NUCLEOTIDE SEQUENCE</scope>
</reference>
<dbReference type="InterPro" id="IPR003599">
    <property type="entry name" value="Ig_sub"/>
</dbReference>
<dbReference type="InterPro" id="IPR039090">
    <property type="entry name" value="CD7"/>
</dbReference>
<dbReference type="SUPFAM" id="SSF48726">
    <property type="entry name" value="Immunoglobulin"/>
    <property type="match status" value="1"/>
</dbReference>
<evidence type="ECO:0000256" key="2">
    <source>
        <dbReference type="SAM" id="SignalP"/>
    </source>
</evidence>
<dbReference type="PANTHER" id="PTHR15343:SF0">
    <property type="entry name" value="T-CELL ANTIGEN CD7"/>
    <property type="match status" value="1"/>
</dbReference>
<dbReference type="GO" id="GO:0002250">
    <property type="term" value="P:adaptive immune response"/>
    <property type="evidence" value="ECO:0007669"/>
    <property type="project" value="InterPro"/>
</dbReference>
<keyword evidence="5" id="KW-1185">Reference proteome</keyword>
<protein>
    <recommendedName>
        <fullName evidence="3">Ig-like domain-containing protein</fullName>
    </recommendedName>
</protein>
<feature type="signal peptide" evidence="2">
    <location>
        <begin position="1"/>
        <end position="17"/>
    </location>
</feature>